<proteinExistence type="predicted"/>
<evidence type="ECO:0000256" key="1">
    <source>
        <dbReference type="SAM" id="MobiDB-lite"/>
    </source>
</evidence>
<evidence type="ECO:0000313" key="2">
    <source>
        <dbReference type="EMBL" id="KAK9701821.1"/>
    </source>
</evidence>
<feature type="compositionally biased region" description="Polar residues" evidence="1">
    <location>
        <begin position="22"/>
        <end position="32"/>
    </location>
</feature>
<dbReference type="Proteomes" id="UP001458880">
    <property type="component" value="Unassembled WGS sequence"/>
</dbReference>
<evidence type="ECO:0000313" key="3">
    <source>
        <dbReference type="Proteomes" id="UP001458880"/>
    </source>
</evidence>
<dbReference type="EMBL" id="JASPKY010000406">
    <property type="protein sequence ID" value="KAK9701821.1"/>
    <property type="molecule type" value="Genomic_DNA"/>
</dbReference>
<dbReference type="AlphaFoldDB" id="A0AAW1JF49"/>
<organism evidence="2 3">
    <name type="scientific">Popillia japonica</name>
    <name type="common">Japanese beetle</name>
    <dbReference type="NCBI Taxonomy" id="7064"/>
    <lineage>
        <taxon>Eukaryota</taxon>
        <taxon>Metazoa</taxon>
        <taxon>Ecdysozoa</taxon>
        <taxon>Arthropoda</taxon>
        <taxon>Hexapoda</taxon>
        <taxon>Insecta</taxon>
        <taxon>Pterygota</taxon>
        <taxon>Neoptera</taxon>
        <taxon>Endopterygota</taxon>
        <taxon>Coleoptera</taxon>
        <taxon>Polyphaga</taxon>
        <taxon>Scarabaeiformia</taxon>
        <taxon>Scarabaeidae</taxon>
        <taxon>Rutelinae</taxon>
        <taxon>Popillia</taxon>
    </lineage>
</organism>
<reference evidence="2 3" key="1">
    <citation type="journal article" date="2024" name="BMC Genomics">
        <title>De novo assembly and annotation of Popillia japonica's genome with initial clues to its potential as an invasive pest.</title>
        <authorList>
            <person name="Cucini C."/>
            <person name="Boschi S."/>
            <person name="Funari R."/>
            <person name="Cardaioli E."/>
            <person name="Iannotti N."/>
            <person name="Marturano G."/>
            <person name="Paoli F."/>
            <person name="Bruttini M."/>
            <person name="Carapelli A."/>
            <person name="Frati F."/>
            <person name="Nardi F."/>
        </authorList>
    </citation>
    <scope>NUCLEOTIDE SEQUENCE [LARGE SCALE GENOMIC DNA]</scope>
    <source>
        <strain evidence="2">DMR45628</strain>
    </source>
</reference>
<accession>A0AAW1JF49</accession>
<feature type="region of interest" description="Disordered" evidence="1">
    <location>
        <begin position="22"/>
        <end position="120"/>
    </location>
</feature>
<gene>
    <name evidence="2" type="ORF">QE152_g30320</name>
</gene>
<feature type="compositionally biased region" description="Polar residues" evidence="1">
    <location>
        <begin position="55"/>
        <end position="68"/>
    </location>
</feature>
<keyword evidence="3" id="KW-1185">Reference proteome</keyword>
<sequence length="120" mass="13779">MSEVLEHQNWQYRCGLSTAPQAHYKSSPQITPGSMKHAAFNQTPTRNPLPIKPNFPSTSQGQPNQFQNLYRPPAIDTNPFRINMPRPAYLQHQRQPQPHVKPSSLKFAKTPVQQLEKRQP</sequence>
<protein>
    <submittedName>
        <fullName evidence="2">Uncharacterized protein</fullName>
    </submittedName>
</protein>
<name>A0AAW1JF49_POPJA</name>
<comment type="caution">
    <text evidence="2">The sequence shown here is derived from an EMBL/GenBank/DDBJ whole genome shotgun (WGS) entry which is preliminary data.</text>
</comment>